<evidence type="ECO:0000313" key="2">
    <source>
        <dbReference type="EMBL" id="NMP23433.1"/>
    </source>
</evidence>
<dbReference type="Pfam" id="PF18480">
    <property type="entry name" value="DUF5615"/>
    <property type="match status" value="1"/>
</dbReference>
<dbReference type="EMBL" id="JABBVZ010000051">
    <property type="protein sequence ID" value="NMP23433.1"/>
    <property type="molecule type" value="Genomic_DNA"/>
</dbReference>
<protein>
    <submittedName>
        <fullName evidence="2">DUF5615 family PIN-like protein</fullName>
    </submittedName>
</protein>
<name>A0A7Y0Q2Q9_9FIRM</name>
<reference evidence="2 3" key="1">
    <citation type="submission" date="2020-04" db="EMBL/GenBank/DDBJ databases">
        <authorList>
            <person name="Zhang R."/>
            <person name="Schippers A."/>
        </authorList>
    </citation>
    <scope>NUCLEOTIDE SEQUENCE [LARGE SCALE GENOMIC DNA]</scope>
    <source>
        <strain evidence="2 3">DSM 109850</strain>
    </source>
</reference>
<dbReference type="AlphaFoldDB" id="A0A7Y0Q2Q9"/>
<accession>A0A7Y0Q2Q9</accession>
<feature type="domain" description="DUF5615" evidence="1">
    <location>
        <begin position="1"/>
        <end position="98"/>
    </location>
</feature>
<keyword evidence="3" id="KW-1185">Reference proteome</keyword>
<evidence type="ECO:0000313" key="3">
    <source>
        <dbReference type="Proteomes" id="UP000533476"/>
    </source>
</evidence>
<gene>
    <name evidence="2" type="ORF">HIJ39_13890</name>
</gene>
<dbReference type="RefSeq" id="WP_169100705.1">
    <property type="nucleotide sequence ID" value="NZ_JABBVZ010000051.1"/>
</dbReference>
<dbReference type="Proteomes" id="UP000533476">
    <property type="component" value="Unassembled WGS sequence"/>
</dbReference>
<sequence>MRFVLDHNFSATVARHLETFGHTIDWHFYGFGAPQASDPQVFAYTLGQGAVLLTEDREFLSYSEIRDSLHQSQGIIVLPTGKFPDSWSRLDIANHLQESLVEEGHRLAGHALIMTNATNHRWVPRLAEEDD</sequence>
<organism evidence="2 3">
    <name type="scientific">Sulfobacillus harzensis</name>
    <dbReference type="NCBI Taxonomy" id="2729629"/>
    <lineage>
        <taxon>Bacteria</taxon>
        <taxon>Bacillati</taxon>
        <taxon>Bacillota</taxon>
        <taxon>Clostridia</taxon>
        <taxon>Eubacteriales</taxon>
        <taxon>Clostridiales Family XVII. Incertae Sedis</taxon>
        <taxon>Sulfobacillus</taxon>
    </lineage>
</organism>
<comment type="caution">
    <text evidence="2">The sequence shown here is derived from an EMBL/GenBank/DDBJ whole genome shotgun (WGS) entry which is preliminary data.</text>
</comment>
<proteinExistence type="predicted"/>
<dbReference type="InterPro" id="IPR041049">
    <property type="entry name" value="DUF5615"/>
</dbReference>
<evidence type="ECO:0000259" key="1">
    <source>
        <dbReference type="Pfam" id="PF18480"/>
    </source>
</evidence>